<evidence type="ECO:0000313" key="1">
    <source>
        <dbReference type="EMBL" id="PMD66678.1"/>
    </source>
</evidence>
<proteinExistence type="predicted"/>
<protein>
    <submittedName>
        <fullName evidence="1">Uncharacterized protein</fullName>
    </submittedName>
</protein>
<dbReference type="OrthoDB" id="4364812at2759"/>
<name>A0A2J6TUP1_9HELO</name>
<accession>A0A2J6TUP1</accession>
<dbReference type="AlphaFoldDB" id="A0A2J6TUP1"/>
<dbReference type="InParanoid" id="A0A2J6TUP1"/>
<gene>
    <name evidence="1" type="ORF">K444DRAFT_606994</name>
</gene>
<dbReference type="RefSeq" id="XP_024743582.1">
    <property type="nucleotide sequence ID" value="XM_024879089.1"/>
</dbReference>
<reference evidence="1 2" key="1">
    <citation type="submission" date="2016-04" db="EMBL/GenBank/DDBJ databases">
        <title>A degradative enzymes factory behind the ericoid mycorrhizal symbiosis.</title>
        <authorList>
            <consortium name="DOE Joint Genome Institute"/>
            <person name="Martino E."/>
            <person name="Morin E."/>
            <person name="Grelet G."/>
            <person name="Kuo A."/>
            <person name="Kohler A."/>
            <person name="Daghino S."/>
            <person name="Barry K."/>
            <person name="Choi C."/>
            <person name="Cichocki N."/>
            <person name="Clum A."/>
            <person name="Copeland A."/>
            <person name="Hainaut M."/>
            <person name="Haridas S."/>
            <person name="Labutti K."/>
            <person name="Lindquist E."/>
            <person name="Lipzen A."/>
            <person name="Khouja H.-R."/>
            <person name="Murat C."/>
            <person name="Ohm R."/>
            <person name="Olson A."/>
            <person name="Spatafora J."/>
            <person name="Veneault-Fourrey C."/>
            <person name="Henrissat B."/>
            <person name="Grigoriev I."/>
            <person name="Martin F."/>
            <person name="Perotto S."/>
        </authorList>
    </citation>
    <scope>NUCLEOTIDE SEQUENCE [LARGE SCALE GENOMIC DNA]</scope>
    <source>
        <strain evidence="1 2">E</strain>
    </source>
</reference>
<dbReference type="EMBL" id="KZ613743">
    <property type="protein sequence ID" value="PMD66678.1"/>
    <property type="molecule type" value="Genomic_DNA"/>
</dbReference>
<organism evidence="1 2">
    <name type="scientific">Hyaloscypha bicolor E</name>
    <dbReference type="NCBI Taxonomy" id="1095630"/>
    <lineage>
        <taxon>Eukaryota</taxon>
        <taxon>Fungi</taxon>
        <taxon>Dikarya</taxon>
        <taxon>Ascomycota</taxon>
        <taxon>Pezizomycotina</taxon>
        <taxon>Leotiomycetes</taxon>
        <taxon>Helotiales</taxon>
        <taxon>Hyaloscyphaceae</taxon>
        <taxon>Hyaloscypha</taxon>
        <taxon>Hyaloscypha bicolor</taxon>
    </lineage>
</organism>
<evidence type="ECO:0000313" key="2">
    <source>
        <dbReference type="Proteomes" id="UP000235371"/>
    </source>
</evidence>
<sequence length="302" mass="34966">MPNKNEHGENFLELGFDWYILEHWSSVTNESKPQQHIRLGIEYARLGHQGRRRFIRSAHAHFFSPPVVLPPHIFAVPSDLLMPHERRINTHYTPIWIRTDYNPGTDVIHHSLLTSIPSNNILKYLEEGTILNNSERYSFLASQPLESILAFVPLLVEFNSDLYVQPDEQVPWESEELQVQFMDREEDGDSEEQKKHKLMVHQRSFFVADEEAMRTGYVLWVHLDQFGTVVQKNRVQPLLFGALGAPDLKLSLGELGVGYEDGRLNAVRDQWGNLRPRLVRQPSNAQILDNLLALKTEQRFIA</sequence>
<dbReference type="Proteomes" id="UP000235371">
    <property type="component" value="Unassembled WGS sequence"/>
</dbReference>
<dbReference type="GeneID" id="36587166"/>
<keyword evidence="2" id="KW-1185">Reference proteome</keyword>